<dbReference type="EMBL" id="FQUF01000009">
    <property type="protein sequence ID" value="SHE58453.1"/>
    <property type="molecule type" value="Genomic_DNA"/>
</dbReference>
<dbReference type="InterPro" id="IPR002543">
    <property type="entry name" value="FtsK_dom"/>
</dbReference>
<keyword evidence="7" id="KW-1185">Reference proteome</keyword>
<name>A0A1M4UPD1_9LACT</name>
<dbReference type="OrthoDB" id="9807790at2"/>
<dbReference type="RefSeq" id="WP_073296557.1">
    <property type="nucleotide sequence ID" value="NZ_FQUF01000009.1"/>
</dbReference>
<evidence type="ECO:0000256" key="4">
    <source>
        <dbReference type="SAM" id="Phobius"/>
    </source>
</evidence>
<dbReference type="AlphaFoldDB" id="A0A1M4UPD1"/>
<feature type="transmembrane region" description="Helical" evidence="4">
    <location>
        <begin position="20"/>
        <end position="43"/>
    </location>
</feature>
<dbReference type="SUPFAM" id="SSF52540">
    <property type="entry name" value="P-loop containing nucleoside triphosphate hydrolases"/>
    <property type="match status" value="1"/>
</dbReference>
<dbReference type="Pfam" id="PF01580">
    <property type="entry name" value="FtsK_SpoIIIE"/>
    <property type="match status" value="1"/>
</dbReference>
<feature type="transmembrane region" description="Helical" evidence="4">
    <location>
        <begin position="55"/>
        <end position="82"/>
    </location>
</feature>
<evidence type="ECO:0000259" key="5">
    <source>
        <dbReference type="PROSITE" id="PS50901"/>
    </source>
</evidence>
<protein>
    <submittedName>
        <fullName evidence="6">FtsK/SpoIIIE family protein</fullName>
    </submittedName>
</protein>
<keyword evidence="4" id="KW-1133">Transmembrane helix</keyword>
<dbReference type="PANTHER" id="PTHR22683:SF47">
    <property type="entry name" value="FTSK DOMAIN-CONTAINING PROTEIN YDCQ"/>
    <property type="match status" value="1"/>
</dbReference>
<keyword evidence="1 3" id="KW-0547">Nucleotide-binding</keyword>
<accession>A0A1M4UPD1</accession>
<evidence type="ECO:0000313" key="6">
    <source>
        <dbReference type="EMBL" id="SHE58453.1"/>
    </source>
</evidence>
<dbReference type="InterPro" id="IPR050206">
    <property type="entry name" value="FtsK/SpoIIIE/SftA"/>
</dbReference>
<dbReference type="Gene3D" id="3.40.50.300">
    <property type="entry name" value="P-loop containing nucleotide triphosphate hydrolases"/>
    <property type="match status" value="1"/>
</dbReference>
<gene>
    <name evidence="6" type="ORF">SAMN02745249_00718</name>
</gene>
<keyword evidence="4" id="KW-0812">Transmembrane</keyword>
<feature type="domain" description="FtsK" evidence="5">
    <location>
        <begin position="209"/>
        <end position="392"/>
    </location>
</feature>
<feature type="binding site" evidence="3">
    <location>
        <begin position="226"/>
        <end position="233"/>
    </location>
    <ligand>
        <name>ATP</name>
        <dbReference type="ChEBI" id="CHEBI:30616"/>
    </ligand>
</feature>
<dbReference type="STRING" id="1121025.SAMN02745249_00718"/>
<proteinExistence type="predicted"/>
<dbReference type="PANTHER" id="PTHR22683">
    <property type="entry name" value="SPORULATION PROTEIN RELATED"/>
    <property type="match status" value="1"/>
</dbReference>
<dbReference type="InterPro" id="IPR027417">
    <property type="entry name" value="P-loop_NTPase"/>
</dbReference>
<evidence type="ECO:0000256" key="1">
    <source>
        <dbReference type="ARBA" id="ARBA00022741"/>
    </source>
</evidence>
<evidence type="ECO:0000256" key="2">
    <source>
        <dbReference type="ARBA" id="ARBA00022840"/>
    </source>
</evidence>
<dbReference type="PROSITE" id="PS50901">
    <property type="entry name" value="FTSK"/>
    <property type="match status" value="1"/>
</dbReference>
<keyword evidence="2 3" id="KW-0067">ATP-binding</keyword>
<dbReference type="GO" id="GO:0005524">
    <property type="term" value="F:ATP binding"/>
    <property type="evidence" value="ECO:0007669"/>
    <property type="project" value="UniProtKB-UniRule"/>
</dbReference>
<evidence type="ECO:0000313" key="7">
    <source>
        <dbReference type="Proteomes" id="UP000184128"/>
    </source>
</evidence>
<organism evidence="6 7">
    <name type="scientific">Atopostipes suicloacalis DSM 15692</name>
    <dbReference type="NCBI Taxonomy" id="1121025"/>
    <lineage>
        <taxon>Bacteria</taxon>
        <taxon>Bacillati</taxon>
        <taxon>Bacillota</taxon>
        <taxon>Bacilli</taxon>
        <taxon>Lactobacillales</taxon>
        <taxon>Carnobacteriaceae</taxon>
        <taxon>Atopostipes</taxon>
    </lineage>
</organism>
<keyword evidence="4" id="KW-0472">Membrane</keyword>
<reference evidence="6 7" key="1">
    <citation type="submission" date="2016-11" db="EMBL/GenBank/DDBJ databases">
        <authorList>
            <person name="Jaros S."/>
            <person name="Januszkiewicz K."/>
            <person name="Wedrychowicz H."/>
        </authorList>
    </citation>
    <scope>NUCLEOTIDE SEQUENCE [LARGE SCALE GENOMIC DNA]</scope>
    <source>
        <strain evidence="6 7">DSM 15692</strain>
    </source>
</reference>
<dbReference type="Proteomes" id="UP000184128">
    <property type="component" value="Unassembled WGS sequence"/>
</dbReference>
<dbReference type="GO" id="GO:0003677">
    <property type="term" value="F:DNA binding"/>
    <property type="evidence" value="ECO:0007669"/>
    <property type="project" value="InterPro"/>
</dbReference>
<sequence length="478" mass="55554">MNTFFHYRGRRIRPLHLSVYRTYILLAWFPFLLFAGYYSYLFIYPLIQIMQQRQIIDLVALLVPIGGLFLILFLPLLVLLMIRRVSFLKGGFFYRVYQRQMLARLLKSNGLYEKKERKSKEQATEKMVFPKVYYRNTKEILYLTVPTDGMKWHDRFQKIAKTFEEMYIADFIEEQKEMGFTTYLLMIDVISKRIGIEDCIVTNGQVKLMDGVVWDYAEVPHMLVTGGTGGGKSYFLLTLIHALIQVGTVDVCDPKEADLKDLESLHLFKNHVFYGTKWITKCLKNAVEEMNRRYVYMKALPNYTTGKNFAYYGIPPYFIIIDEWAAFFGTLTYKEQDEILRYVKELVLKARQAGVFLILATQRPDADNFGGGVRDNLLFRVSLGKLSEQGYYMTFGSDQKGKAFINKRMKGRGYCDSGSGVPREFYAPLVPRKYDFLAALQQIGSMQTLNIKELLQEMTTEEINEAHSAFGLSQKKLK</sequence>
<evidence type="ECO:0000256" key="3">
    <source>
        <dbReference type="PROSITE-ProRule" id="PRU00289"/>
    </source>
</evidence>